<dbReference type="SUPFAM" id="SSF82771">
    <property type="entry name" value="GIY-YIG endonuclease"/>
    <property type="match status" value="1"/>
</dbReference>
<dbReference type="Proteomes" id="UP000605676">
    <property type="component" value="Unassembled WGS sequence"/>
</dbReference>
<evidence type="ECO:0000313" key="2">
    <source>
        <dbReference type="EMBL" id="MBK3518912.1"/>
    </source>
</evidence>
<dbReference type="InterPro" id="IPR006350">
    <property type="entry name" value="Intron_endoG1"/>
</dbReference>
<dbReference type="InterPro" id="IPR035901">
    <property type="entry name" value="GIY-YIG_endonuc_sf"/>
</dbReference>
<dbReference type="PROSITE" id="PS50164">
    <property type="entry name" value="GIY_YIG"/>
    <property type="match status" value="1"/>
</dbReference>
<comment type="caution">
    <text evidence="2">The sequence shown here is derived from an EMBL/GenBank/DDBJ whole genome shotgun (WGS) entry which is preliminary data.</text>
</comment>
<feature type="domain" description="GIY-YIG" evidence="1">
    <location>
        <begin position="13"/>
        <end position="106"/>
    </location>
</feature>
<dbReference type="InterPro" id="IPR000305">
    <property type="entry name" value="GIY-YIG_endonuc"/>
</dbReference>
<sequence length="194" mass="22107">MLLNGINAKNCENTAGFYRITNTANGKVYIGSTIYLAHRFRTHRCNFKKSRHPNKEMQADFDKYGMEVFDVEVLEMADNSDKKELAWRECHHIIEAIDAGLELYNKDYTRFDLEFALDLLPEGIPLQISTMAKLWELESFQAMAVIKLLMKFEKLTKVGRGIYRKGAPKATKGMLKALAKAEALKQGQKAVHSS</sequence>
<dbReference type="Gene3D" id="3.40.1440.10">
    <property type="entry name" value="GIY-YIG endonuclease"/>
    <property type="match status" value="1"/>
</dbReference>
<dbReference type="Pfam" id="PF01541">
    <property type="entry name" value="GIY-YIG"/>
    <property type="match status" value="1"/>
</dbReference>
<evidence type="ECO:0000259" key="1">
    <source>
        <dbReference type="PROSITE" id="PS50164"/>
    </source>
</evidence>
<dbReference type="RefSeq" id="WP_200466133.1">
    <property type="nucleotide sequence ID" value="NZ_JAENRR010000046.1"/>
</dbReference>
<accession>A0ABS1HMK8</accession>
<evidence type="ECO:0000313" key="3">
    <source>
        <dbReference type="Proteomes" id="UP000605676"/>
    </source>
</evidence>
<gene>
    <name evidence="2" type="ORF">JIV24_16310</name>
</gene>
<keyword evidence="3" id="KW-1185">Reference proteome</keyword>
<name>A0ABS1HMK8_9BACT</name>
<organism evidence="2 3">
    <name type="scientific">Carboxylicivirga marina</name>
    <dbReference type="NCBI Taxonomy" id="2800988"/>
    <lineage>
        <taxon>Bacteria</taxon>
        <taxon>Pseudomonadati</taxon>
        <taxon>Bacteroidota</taxon>
        <taxon>Bacteroidia</taxon>
        <taxon>Marinilabiliales</taxon>
        <taxon>Marinilabiliaceae</taxon>
        <taxon>Carboxylicivirga</taxon>
    </lineage>
</organism>
<dbReference type="NCBIfam" id="TIGR01453">
    <property type="entry name" value="grpIintron_endo"/>
    <property type="match status" value="1"/>
</dbReference>
<dbReference type="SMART" id="SM00465">
    <property type="entry name" value="GIYc"/>
    <property type="match status" value="1"/>
</dbReference>
<dbReference type="EMBL" id="JAENRR010000046">
    <property type="protein sequence ID" value="MBK3518912.1"/>
    <property type="molecule type" value="Genomic_DNA"/>
</dbReference>
<proteinExistence type="predicted"/>
<reference evidence="2 3" key="1">
    <citation type="submission" date="2021-01" db="EMBL/GenBank/DDBJ databases">
        <title>Carboxyliciviraga sp.nov., isolated from coastal sediments.</title>
        <authorList>
            <person name="Lu D."/>
            <person name="Zhang T."/>
        </authorList>
    </citation>
    <scope>NUCLEOTIDE SEQUENCE [LARGE SCALE GENOMIC DNA]</scope>
    <source>
        <strain evidence="2 3">N1Y132</strain>
    </source>
</reference>
<protein>
    <submittedName>
        <fullName evidence="2">GIY-YIG nuclease family protein</fullName>
    </submittedName>
</protein>